<reference evidence="3" key="1">
    <citation type="journal article" date="2019" name="Int. J. Syst. Evol. Microbiol.">
        <title>The Global Catalogue of Microorganisms (GCM) 10K type strain sequencing project: providing services to taxonomists for standard genome sequencing and annotation.</title>
        <authorList>
            <consortium name="The Broad Institute Genomics Platform"/>
            <consortium name="The Broad Institute Genome Sequencing Center for Infectious Disease"/>
            <person name="Wu L."/>
            <person name="Ma J."/>
        </authorList>
    </citation>
    <scope>NUCLEOTIDE SEQUENCE [LARGE SCALE GENOMIC DNA]</scope>
    <source>
        <strain evidence="3">CGMCC 1.10832</strain>
    </source>
</reference>
<dbReference type="Proteomes" id="UP000636010">
    <property type="component" value="Unassembled WGS sequence"/>
</dbReference>
<dbReference type="RefSeq" id="WP_188461550.1">
    <property type="nucleotide sequence ID" value="NZ_BAABHU010000003.1"/>
</dbReference>
<name>A0ABQ1LUQ8_9BACT</name>
<dbReference type="InterPro" id="IPR031345">
    <property type="entry name" value="T9SS_Plug_N"/>
</dbReference>
<accession>A0ABQ1LUQ8</accession>
<gene>
    <name evidence="2" type="ORF">GCM10011506_13440</name>
</gene>
<dbReference type="SUPFAM" id="SSF81296">
    <property type="entry name" value="E set domains"/>
    <property type="match status" value="1"/>
</dbReference>
<dbReference type="InterPro" id="IPR014756">
    <property type="entry name" value="Ig_E-set"/>
</dbReference>
<evidence type="ECO:0000259" key="1">
    <source>
        <dbReference type="Pfam" id="PF17116"/>
    </source>
</evidence>
<organism evidence="2 3">
    <name type="scientific">Marivirga lumbricoides</name>
    <dbReference type="NCBI Taxonomy" id="1046115"/>
    <lineage>
        <taxon>Bacteria</taxon>
        <taxon>Pseudomonadati</taxon>
        <taxon>Bacteroidota</taxon>
        <taxon>Cytophagia</taxon>
        <taxon>Cytophagales</taxon>
        <taxon>Marivirgaceae</taxon>
        <taxon>Marivirga</taxon>
    </lineage>
</organism>
<dbReference type="EMBL" id="BMEC01000003">
    <property type="protein sequence ID" value="GGC29324.1"/>
    <property type="molecule type" value="Genomic_DNA"/>
</dbReference>
<evidence type="ECO:0000313" key="2">
    <source>
        <dbReference type="EMBL" id="GGC29324.1"/>
    </source>
</evidence>
<comment type="caution">
    <text evidence="2">The sequence shown here is derived from an EMBL/GenBank/DDBJ whole genome shotgun (WGS) entry which is preliminary data.</text>
</comment>
<feature type="domain" description="Type 9 secretion system plug protein N-terminal" evidence="1">
    <location>
        <begin position="55"/>
        <end position="181"/>
    </location>
</feature>
<evidence type="ECO:0000313" key="3">
    <source>
        <dbReference type="Proteomes" id="UP000636010"/>
    </source>
</evidence>
<dbReference type="InterPro" id="IPR013783">
    <property type="entry name" value="Ig-like_fold"/>
</dbReference>
<sequence>MVGNQKKIKQIIFLLLIAILIKACVPLQPTTSSGSDAWVNFPTIDYITTTYSGNIKTVQLVNFKDGQLISTNNPVVELGKNQKLVLSFDDLNSQHQVFQAKILHLNKDWTKKSNLLAMDYLYDYNQFTIRDYEYSFDTKVPYVHYTLELPPVKISGNYLLIVYRGNNEEDIVLSERFMVYEDKVQIGYKIVPSNVVSQRRTHQEVQFNVFLSDIQVLNAGSDIYPIIRQNSNWLNAIQPPPPMRLTDQNKRLVYEYYNGELNFPGINEFRFIDLTTVNFTGANVIAINKDKTPVTALGGIDQARGAQAYREWNDRNGGFVIGNRERQTNELVTDYFETTFQLDVPQKTEDIYIIGEFNNWEINEKSRMKYDPTVGRYLNKYLLKQGYYEYLYFTRQDPNYEIPGNHIDTENEYDISVYYANPQLRYDQLIGYVKFNSRAAR</sequence>
<protein>
    <submittedName>
        <fullName evidence="2">DUF5103 domain-containing protein</fullName>
    </submittedName>
</protein>
<dbReference type="Gene3D" id="2.60.40.10">
    <property type="entry name" value="Immunoglobulins"/>
    <property type="match status" value="1"/>
</dbReference>
<proteinExistence type="predicted"/>
<dbReference type="Pfam" id="PF17116">
    <property type="entry name" value="T9SS_plug_1st"/>
    <property type="match status" value="1"/>
</dbReference>
<keyword evidence="3" id="KW-1185">Reference proteome</keyword>